<dbReference type="SUPFAM" id="SSF81324">
    <property type="entry name" value="Voltage-gated potassium channels"/>
    <property type="match status" value="1"/>
</dbReference>
<sequence>MFVLRQDMQRKRHQERGEYIQSFANHVFRIVFKHGESFSRILLTGIAMILAFTTAYWQYDLILNSPGVDTPEQEFINNPIDALYFSTLTFTTLGLGDFQPAAASQLGRGLVLLEAGLGAILIATFVFVLGRRASR</sequence>
<dbReference type="InterPro" id="IPR013099">
    <property type="entry name" value="K_chnl_dom"/>
</dbReference>
<organism evidence="3 4">
    <name type="scientific">Halorubrum kocurii JCM 14978</name>
    <dbReference type="NCBI Taxonomy" id="1230456"/>
    <lineage>
        <taxon>Archaea</taxon>
        <taxon>Methanobacteriati</taxon>
        <taxon>Methanobacteriota</taxon>
        <taxon>Stenosarchaea group</taxon>
        <taxon>Halobacteria</taxon>
        <taxon>Halobacteriales</taxon>
        <taxon>Haloferacaceae</taxon>
        <taxon>Halorubrum</taxon>
    </lineage>
</organism>
<dbReference type="Proteomes" id="UP000011546">
    <property type="component" value="Unassembled WGS sequence"/>
</dbReference>
<keyword evidence="1" id="KW-0812">Transmembrane</keyword>
<evidence type="ECO:0000313" key="4">
    <source>
        <dbReference type="Proteomes" id="UP000011546"/>
    </source>
</evidence>
<keyword evidence="4" id="KW-1185">Reference proteome</keyword>
<dbReference type="EMBL" id="AOJH01000083">
    <property type="protein sequence ID" value="EMA59934.1"/>
    <property type="molecule type" value="Genomic_DNA"/>
</dbReference>
<dbReference type="Gene3D" id="1.10.287.70">
    <property type="match status" value="1"/>
</dbReference>
<feature type="domain" description="Potassium channel" evidence="2">
    <location>
        <begin position="48"/>
        <end position="133"/>
    </location>
</feature>
<accession>M0NRT5</accession>
<dbReference type="STRING" id="1230456.C468_14118"/>
<proteinExistence type="predicted"/>
<comment type="caution">
    <text evidence="3">The sequence shown here is derived from an EMBL/GenBank/DDBJ whole genome shotgun (WGS) entry which is preliminary data.</text>
</comment>
<name>M0NRT5_9EURY</name>
<evidence type="ECO:0000259" key="2">
    <source>
        <dbReference type="Pfam" id="PF07885"/>
    </source>
</evidence>
<feature type="transmembrane region" description="Helical" evidence="1">
    <location>
        <begin position="110"/>
        <end position="130"/>
    </location>
</feature>
<evidence type="ECO:0000313" key="3">
    <source>
        <dbReference type="EMBL" id="EMA59934.1"/>
    </source>
</evidence>
<evidence type="ECO:0000256" key="1">
    <source>
        <dbReference type="SAM" id="Phobius"/>
    </source>
</evidence>
<reference evidence="3 4" key="1">
    <citation type="journal article" date="2014" name="PLoS Genet.">
        <title>Phylogenetically driven sequencing of extremely halophilic archaea reveals strategies for static and dynamic osmo-response.</title>
        <authorList>
            <person name="Becker E.A."/>
            <person name="Seitzer P.M."/>
            <person name="Tritt A."/>
            <person name="Larsen D."/>
            <person name="Krusor M."/>
            <person name="Yao A.I."/>
            <person name="Wu D."/>
            <person name="Madern D."/>
            <person name="Eisen J.A."/>
            <person name="Darling A.E."/>
            <person name="Facciotti M.T."/>
        </authorList>
    </citation>
    <scope>NUCLEOTIDE SEQUENCE [LARGE SCALE GENOMIC DNA]</scope>
    <source>
        <strain evidence="3 4">JCM 14978</strain>
    </source>
</reference>
<gene>
    <name evidence="3" type="ORF">C468_14118</name>
</gene>
<protein>
    <recommendedName>
        <fullName evidence="2">Potassium channel domain-containing protein</fullName>
    </recommendedName>
</protein>
<dbReference type="PATRIC" id="fig|1230456.3.peg.2813"/>
<keyword evidence="1" id="KW-0472">Membrane</keyword>
<feature type="transmembrane region" description="Helical" evidence="1">
    <location>
        <begin position="38"/>
        <end position="59"/>
    </location>
</feature>
<keyword evidence="1" id="KW-1133">Transmembrane helix</keyword>
<dbReference type="Pfam" id="PF07885">
    <property type="entry name" value="Ion_trans_2"/>
    <property type="match status" value="1"/>
</dbReference>
<dbReference type="AlphaFoldDB" id="M0NRT5"/>